<accession>A0AAD0NRW1</accession>
<dbReference type="Pfam" id="PF04237">
    <property type="entry name" value="YjbR"/>
    <property type="match status" value="1"/>
</dbReference>
<sequence>MGHPIMFDDTDPLLARLRRICLALPDAAEKISHGRPNWYTTKVFASYGGTVKGDHADPLLARALLFLPDPEDLPALEQDERIVVPAYVGVRGWRALPLDRPGRQGTGSPGAVDWDEVAELVESSYRQLAGPRRVARLDAEQRGVDRGDR</sequence>
<proteinExistence type="predicted"/>
<dbReference type="KEGG" id="dpc:A6048_15880"/>
<dbReference type="SUPFAM" id="SSF142906">
    <property type="entry name" value="YjbR-like"/>
    <property type="match status" value="1"/>
</dbReference>
<dbReference type="InterPro" id="IPR058532">
    <property type="entry name" value="YjbR/MT2646/Rv2570-like"/>
</dbReference>
<gene>
    <name evidence="1" type="ORF">A6048_15880</name>
</gene>
<evidence type="ECO:0000313" key="2">
    <source>
        <dbReference type="Proteomes" id="UP000244903"/>
    </source>
</evidence>
<protein>
    <submittedName>
        <fullName evidence="1">Phosphoribosylglycinamide formyltransferase</fullName>
    </submittedName>
</protein>
<evidence type="ECO:0000313" key="1">
    <source>
        <dbReference type="EMBL" id="AWH96718.1"/>
    </source>
</evidence>
<dbReference type="EMBL" id="CP015453">
    <property type="protein sequence ID" value="AWH96718.1"/>
    <property type="molecule type" value="Genomic_DNA"/>
</dbReference>
<dbReference type="InterPro" id="IPR038056">
    <property type="entry name" value="YjbR-like_sf"/>
</dbReference>
<dbReference type="RefSeq" id="WP_107746837.1">
    <property type="nucleotide sequence ID" value="NZ_CP015453.1"/>
</dbReference>
<reference evidence="1 2" key="1">
    <citation type="submission" date="2016-04" db="EMBL/GenBank/DDBJ databases">
        <title>Complete genome sequence of the haloalkaliphilic hydrocarbon-degrading bacterium Dietzia psychralcaliphila ILA-1T, isolated from a drain of a fish product-processing plant.</title>
        <authorList>
            <person name="Zhao J."/>
            <person name="Hu B."/>
            <person name="Geng S."/>
            <person name="Nie Y."/>
            <person name="Tang Y."/>
        </authorList>
    </citation>
    <scope>NUCLEOTIDE SEQUENCE [LARGE SCALE GENOMIC DNA]</scope>
    <source>
        <strain evidence="1 2">ILA-1</strain>
    </source>
</reference>
<dbReference type="AlphaFoldDB" id="A0AAD0NRW1"/>
<organism evidence="1 2">
    <name type="scientific">Dietzia psychralcaliphila</name>
    <dbReference type="NCBI Taxonomy" id="139021"/>
    <lineage>
        <taxon>Bacteria</taxon>
        <taxon>Bacillati</taxon>
        <taxon>Actinomycetota</taxon>
        <taxon>Actinomycetes</taxon>
        <taxon>Mycobacteriales</taxon>
        <taxon>Dietziaceae</taxon>
        <taxon>Dietzia</taxon>
    </lineage>
</organism>
<dbReference type="Proteomes" id="UP000244903">
    <property type="component" value="Chromosome"/>
</dbReference>
<dbReference type="Gene3D" id="3.90.1150.30">
    <property type="match status" value="1"/>
</dbReference>
<keyword evidence="2" id="KW-1185">Reference proteome</keyword>
<name>A0AAD0NRW1_9ACTN</name>